<dbReference type="CDD" id="cd09629">
    <property type="entry name" value="DOMON_CIL1_like"/>
    <property type="match status" value="1"/>
</dbReference>
<keyword evidence="9 11" id="KW-0472">Membrane</keyword>
<keyword evidence="12" id="KW-0408">Iron</keyword>
<keyword evidence="2 11" id="KW-0813">Transport</keyword>
<feature type="domain" description="Cytochrome b561" evidence="17">
    <location>
        <begin position="168"/>
        <end position="368"/>
    </location>
</feature>
<evidence type="ECO:0000256" key="9">
    <source>
        <dbReference type="ARBA" id="ARBA00023136"/>
    </source>
</evidence>
<dbReference type="GeneID" id="115728115"/>
<dbReference type="GO" id="GO:0016020">
    <property type="term" value="C:membrane"/>
    <property type="evidence" value="ECO:0007669"/>
    <property type="project" value="UniProtKB-SubCell"/>
</dbReference>
<evidence type="ECO:0000313" key="19">
    <source>
        <dbReference type="RefSeq" id="XP_030514310.1"/>
    </source>
</evidence>
<dbReference type="PANTHER" id="PTHR23130:SF167">
    <property type="entry name" value="CYTOCHROME B561 AND DOMON DOMAIN-CONTAINING PROTEIN"/>
    <property type="match status" value="1"/>
</dbReference>
<sequence length="402" mass="43408">MDRSFKQQQLLACAALVMSMVVLSSAQTCSNYAFSGNKVFSSCTDLPYLNSFLHWTYDSSANTAQIAYRHASVAASTWVAWAINPTSTGMVGAQSLVAYRQSNGTMRAYTSPISGYQTQLTEGDLSFNVSGLSATYASNEIIIFATIKPPSNGSVNQVWQDGPLSGGSPSVHATTGANLQSKGTLNFASGQAGASGGGNSKTRKRNRHGVLNAVSWGILMPVGAIIARYLKVSKAADPAWFYLHVTCQSSAYIIGVAGWATGIKLGSESPGITFTAHRTIGIILFCLGTLQVFALLLRPNKDHKYRFYWNIYHHSMGYTVIILSIINIFKGFDILDPEKKWKDAYIGVIVALGCVAVVLEAFTWYVVLKRRKTQGGSKSPHGMNGSNGYNHNGYGARPHQEA</sequence>
<feature type="compositionally biased region" description="Low complexity" evidence="13">
    <location>
        <begin position="381"/>
        <end position="395"/>
    </location>
</feature>
<evidence type="ECO:0000256" key="8">
    <source>
        <dbReference type="ARBA" id="ARBA00022989"/>
    </source>
</evidence>
<dbReference type="PROSITE" id="PS50939">
    <property type="entry name" value="CYTOCHROME_B561"/>
    <property type="match status" value="1"/>
</dbReference>
<evidence type="ECO:0000256" key="14">
    <source>
        <dbReference type="SAM" id="Phobius"/>
    </source>
</evidence>
<dbReference type="InterPro" id="IPR005018">
    <property type="entry name" value="DOMON_domain"/>
</dbReference>
<protein>
    <recommendedName>
        <fullName evidence="11">Cytochrome b561 and DOMON domain-containing protein</fullName>
    </recommendedName>
</protein>
<keyword evidence="5 12" id="KW-0479">Metal-binding</keyword>
<feature type="signal peptide" evidence="15">
    <location>
        <begin position="1"/>
        <end position="26"/>
    </location>
</feature>
<evidence type="ECO:0000256" key="1">
    <source>
        <dbReference type="ARBA" id="ARBA00004141"/>
    </source>
</evidence>
<evidence type="ECO:0000256" key="12">
    <source>
        <dbReference type="PIRSR" id="PIRSR037471-1"/>
    </source>
</evidence>
<dbReference type="RefSeq" id="XP_030514310.1">
    <property type="nucleotide sequence ID" value="XM_030658450.2"/>
</dbReference>
<dbReference type="InterPro" id="IPR006593">
    <property type="entry name" value="Cyt_b561/ferric_Rdtase_TM"/>
</dbReference>
<evidence type="ECO:0000259" key="16">
    <source>
        <dbReference type="PROSITE" id="PS50836"/>
    </source>
</evidence>
<feature type="transmembrane region" description="Helical" evidence="14">
    <location>
        <begin position="309"/>
        <end position="332"/>
    </location>
</feature>
<keyword evidence="3" id="KW-0349">Heme</keyword>
<dbReference type="Proteomes" id="UP000827889">
    <property type="component" value="Chromosome 3"/>
</dbReference>
<gene>
    <name evidence="19" type="primary">LOC115728115</name>
</gene>
<feature type="binding site" description="axial binding residue" evidence="12">
    <location>
        <position position="244"/>
    </location>
    <ligand>
        <name>heme b</name>
        <dbReference type="ChEBI" id="CHEBI:60344"/>
        <label>1</label>
    </ligand>
    <ligandPart>
        <name>Fe</name>
        <dbReference type="ChEBI" id="CHEBI:18248"/>
    </ligandPart>
</feature>
<keyword evidence="7 11" id="KW-0249">Electron transport</keyword>
<dbReference type="InterPro" id="IPR017214">
    <property type="entry name" value="UCP037471"/>
</dbReference>
<comment type="cofactor">
    <cofactor evidence="11">
        <name>heme b</name>
        <dbReference type="ChEBI" id="CHEBI:60344"/>
    </cofactor>
    <text evidence="11">Binds 2 heme b groups non-covalently.</text>
</comment>
<feature type="binding site" description="axial binding residue" evidence="12">
    <location>
        <position position="313"/>
    </location>
    <ligand>
        <name>heme b</name>
        <dbReference type="ChEBI" id="CHEBI:60344"/>
        <label>1</label>
    </ligand>
    <ligandPart>
        <name>Fe</name>
        <dbReference type="ChEBI" id="CHEBI:18248"/>
    </ligandPart>
</feature>
<dbReference type="Pfam" id="PF04526">
    <property type="entry name" value="DUF568"/>
    <property type="match status" value="1"/>
</dbReference>
<evidence type="ECO:0000313" key="18">
    <source>
        <dbReference type="Proteomes" id="UP000827889"/>
    </source>
</evidence>
<dbReference type="OrthoDB" id="2419613at2759"/>
<feature type="transmembrane region" description="Helical" evidence="14">
    <location>
        <begin position="344"/>
        <end position="368"/>
    </location>
</feature>
<feature type="domain" description="DOMON" evidence="16">
    <location>
        <begin position="49"/>
        <end position="176"/>
    </location>
</feature>
<feature type="transmembrane region" description="Helical" evidence="14">
    <location>
        <begin position="209"/>
        <end position="227"/>
    </location>
</feature>
<reference evidence="19" key="1">
    <citation type="submission" date="2025-08" db="UniProtKB">
        <authorList>
            <consortium name="RefSeq"/>
        </authorList>
    </citation>
    <scope>IDENTIFICATION</scope>
    <source>
        <tissue evidence="19">Leaf</tissue>
    </source>
</reference>
<dbReference type="FunFam" id="1.20.120.1770:FF:000007">
    <property type="entry name" value="Cytochrome b561 and DOMON domain-containing protein"/>
    <property type="match status" value="1"/>
</dbReference>
<evidence type="ECO:0000256" key="3">
    <source>
        <dbReference type="ARBA" id="ARBA00022617"/>
    </source>
</evidence>
<evidence type="ECO:0000256" key="7">
    <source>
        <dbReference type="ARBA" id="ARBA00022982"/>
    </source>
</evidence>
<evidence type="ECO:0000256" key="10">
    <source>
        <dbReference type="ARBA" id="ARBA00053871"/>
    </source>
</evidence>
<comment type="function">
    <text evidence="10">May act as a catecholamine-responsive trans-membrane electron transporter.</text>
</comment>
<evidence type="ECO:0000256" key="6">
    <source>
        <dbReference type="ARBA" id="ARBA00022729"/>
    </source>
</evidence>
<dbReference type="GO" id="GO:0046872">
    <property type="term" value="F:metal ion binding"/>
    <property type="evidence" value="ECO:0007669"/>
    <property type="project" value="UniProtKB-KW"/>
</dbReference>
<evidence type="ECO:0000256" key="11">
    <source>
        <dbReference type="PIRNR" id="PIRNR037471"/>
    </source>
</evidence>
<organism evidence="18 19">
    <name type="scientific">Rhodamnia argentea</name>
    <dbReference type="NCBI Taxonomy" id="178133"/>
    <lineage>
        <taxon>Eukaryota</taxon>
        <taxon>Viridiplantae</taxon>
        <taxon>Streptophyta</taxon>
        <taxon>Embryophyta</taxon>
        <taxon>Tracheophyta</taxon>
        <taxon>Spermatophyta</taxon>
        <taxon>Magnoliopsida</taxon>
        <taxon>eudicotyledons</taxon>
        <taxon>Gunneridae</taxon>
        <taxon>Pentapetalae</taxon>
        <taxon>rosids</taxon>
        <taxon>malvids</taxon>
        <taxon>Myrtales</taxon>
        <taxon>Myrtaceae</taxon>
        <taxon>Myrtoideae</taxon>
        <taxon>Myrteae</taxon>
        <taxon>Australasian group</taxon>
        <taxon>Rhodamnia</taxon>
    </lineage>
</organism>
<feature type="region of interest" description="Disordered" evidence="13">
    <location>
        <begin position="374"/>
        <end position="402"/>
    </location>
</feature>
<evidence type="ECO:0000256" key="5">
    <source>
        <dbReference type="ARBA" id="ARBA00022723"/>
    </source>
</evidence>
<dbReference type="InterPro" id="IPR045265">
    <property type="entry name" value="AIR12_DOMON"/>
</dbReference>
<comment type="subcellular location">
    <subcellularLocation>
        <location evidence="1">Membrane</location>
        <topology evidence="1">Multi-pass membrane protein</topology>
    </subcellularLocation>
</comment>
<feature type="binding site" description="axial binding residue" evidence="12">
    <location>
        <position position="208"/>
    </location>
    <ligand>
        <name>heme b</name>
        <dbReference type="ChEBI" id="CHEBI:60344"/>
        <label>1</label>
    </ligand>
    <ligandPart>
        <name>Fe</name>
        <dbReference type="ChEBI" id="CHEBI:18248"/>
    </ligandPart>
</feature>
<dbReference type="Pfam" id="PF03188">
    <property type="entry name" value="Cytochrom_B561"/>
    <property type="match status" value="1"/>
</dbReference>
<feature type="transmembrane region" description="Helical" evidence="14">
    <location>
        <begin position="280"/>
        <end position="297"/>
    </location>
</feature>
<dbReference type="PANTHER" id="PTHR23130">
    <property type="entry name" value="CYTOCHROME B561 AND DOMON DOMAIN-CONTAINING PROTEIN"/>
    <property type="match status" value="1"/>
</dbReference>
<feature type="binding site" description="axial binding residue" evidence="12">
    <location>
        <position position="277"/>
    </location>
    <ligand>
        <name>heme b</name>
        <dbReference type="ChEBI" id="CHEBI:60344"/>
        <label>1</label>
    </ligand>
    <ligandPart>
        <name>Fe</name>
        <dbReference type="ChEBI" id="CHEBI:18248"/>
    </ligandPart>
</feature>
<evidence type="ECO:0000256" key="4">
    <source>
        <dbReference type="ARBA" id="ARBA00022692"/>
    </source>
</evidence>
<evidence type="ECO:0000256" key="15">
    <source>
        <dbReference type="SAM" id="SignalP"/>
    </source>
</evidence>
<keyword evidence="4 14" id="KW-0812">Transmembrane</keyword>
<evidence type="ECO:0000259" key="17">
    <source>
        <dbReference type="PROSITE" id="PS50939"/>
    </source>
</evidence>
<name>A0A8B8MW42_9MYRT</name>
<keyword evidence="6 15" id="KW-0732">Signal</keyword>
<dbReference type="Gene3D" id="1.20.120.1770">
    <property type="match status" value="1"/>
</dbReference>
<keyword evidence="8 14" id="KW-1133">Transmembrane helix</keyword>
<dbReference type="KEGG" id="rarg:115728115"/>
<accession>A0A8B8MW42</accession>
<evidence type="ECO:0000256" key="13">
    <source>
        <dbReference type="SAM" id="MobiDB-lite"/>
    </source>
</evidence>
<dbReference type="CDD" id="cd08760">
    <property type="entry name" value="Cyt_b561_FRRS1_like"/>
    <property type="match status" value="1"/>
</dbReference>
<evidence type="ECO:0000256" key="2">
    <source>
        <dbReference type="ARBA" id="ARBA00022448"/>
    </source>
</evidence>
<dbReference type="PIRSF" id="PIRSF037471">
    <property type="entry name" value="UCP037471"/>
    <property type="match status" value="1"/>
</dbReference>
<feature type="chain" id="PRO_5044666886" description="Cytochrome b561 and DOMON domain-containing protein" evidence="15">
    <location>
        <begin position="27"/>
        <end position="402"/>
    </location>
</feature>
<keyword evidence="18" id="KW-1185">Reference proteome</keyword>
<dbReference type="SMART" id="SM00665">
    <property type="entry name" value="B561"/>
    <property type="match status" value="1"/>
</dbReference>
<dbReference type="PROSITE" id="PS50836">
    <property type="entry name" value="DOMON"/>
    <property type="match status" value="1"/>
</dbReference>
<proteinExistence type="predicted"/>
<dbReference type="AlphaFoldDB" id="A0A8B8MW42"/>